<protein>
    <submittedName>
        <fullName evidence="2">Uncharacterized protein</fullName>
    </submittedName>
</protein>
<sequence length="644" mass="74118">MTSLGKCNMSADCKKADFLIDAEFTLTLHLADNLGLNGKVTKLDENILVAEYKDYGTKLEIEKSNESGIDFYKFSWFTPSTTKFLKDSVFLGELDTVQWFGGAQLLQQAWPILKSASGNKGYEFCPYVIMDTFLSQASGHERYWICSKKVGLIVPSQIPLWTKLSPNGYLTLQAQRDDSPYASFPRSEESDAYLSYTLCFPSGETKFVDFHLNLFKRYLGHPKACIDELLIEKPIWTTWSRYGKSVNQEEVLKFKEEIVSNKFSISQLELDDKWTTQYGDFEIDRTKFPDFKGMVAQLHASGIRLTAWIHPFINVESQTGKDLKFHEFFVKGINDLPTTIKWWDGEGYAVDFTNPKARDWFKENLQKLQKEGIYTFKFDAGEVAYLPKLFKLYEGKEPNDYSRAYCRFAAEFGTGVENRVGSGTQDLAIMTRTIDRLSRWIDVGLQTVIPSTLLFSLQGYYWNLPDIIGGNGFQLTDVGDRNLRTDSELFIRWVEVNAFLLVMQFSFCPWDYTDSEKVVQICHKVLSQRAPYIVYMKSEARKSIEQGIPLIRPLWWFLETKEAFLCDDQFFVGDRLLVAPVVREDTYKRTVILPEGHWKDENGVEFHGPKSLEIDVPLERIPHFWKLNVENSSAATDGGYCNLL</sequence>
<accession>A0AC34GSE6</accession>
<name>A0AC34GSE6_9BILA</name>
<reference evidence="2" key="1">
    <citation type="submission" date="2022-11" db="UniProtKB">
        <authorList>
            <consortium name="WormBaseParasite"/>
        </authorList>
    </citation>
    <scope>IDENTIFICATION</scope>
</reference>
<evidence type="ECO:0000313" key="2">
    <source>
        <dbReference type="WBParaSite" id="ES5_v2.g7502.t1"/>
    </source>
</evidence>
<organism evidence="1 2">
    <name type="scientific">Panagrolaimus sp. ES5</name>
    <dbReference type="NCBI Taxonomy" id="591445"/>
    <lineage>
        <taxon>Eukaryota</taxon>
        <taxon>Metazoa</taxon>
        <taxon>Ecdysozoa</taxon>
        <taxon>Nematoda</taxon>
        <taxon>Chromadorea</taxon>
        <taxon>Rhabditida</taxon>
        <taxon>Tylenchina</taxon>
        <taxon>Panagrolaimomorpha</taxon>
        <taxon>Panagrolaimoidea</taxon>
        <taxon>Panagrolaimidae</taxon>
        <taxon>Panagrolaimus</taxon>
    </lineage>
</organism>
<dbReference type="WBParaSite" id="ES5_v2.g7502.t1">
    <property type="protein sequence ID" value="ES5_v2.g7502.t1"/>
    <property type="gene ID" value="ES5_v2.g7502"/>
</dbReference>
<evidence type="ECO:0000313" key="1">
    <source>
        <dbReference type="Proteomes" id="UP000887579"/>
    </source>
</evidence>
<proteinExistence type="predicted"/>
<dbReference type="Proteomes" id="UP000887579">
    <property type="component" value="Unplaced"/>
</dbReference>